<dbReference type="AlphaFoldDB" id="K0KQJ1"/>
<dbReference type="Gene3D" id="3.20.20.190">
    <property type="entry name" value="Phosphatidylinositol (PI) phosphodiesterase"/>
    <property type="match status" value="1"/>
</dbReference>
<comment type="caution">
    <text evidence="2">The sequence shown here is derived from an EMBL/GenBank/DDBJ whole genome shotgun (WGS) entry which is preliminary data.</text>
</comment>
<dbReference type="InterPro" id="IPR017946">
    <property type="entry name" value="PLC-like_Pdiesterase_TIM-brl"/>
</dbReference>
<evidence type="ECO:0000313" key="2">
    <source>
        <dbReference type="EMBL" id="CCH44417.1"/>
    </source>
</evidence>
<dbReference type="STRING" id="1206466.K0KQJ1"/>
<evidence type="ECO:0000313" key="3">
    <source>
        <dbReference type="Proteomes" id="UP000009328"/>
    </source>
</evidence>
<proteinExistence type="predicted"/>
<dbReference type="GO" id="GO:0006629">
    <property type="term" value="P:lipid metabolic process"/>
    <property type="evidence" value="ECO:0007669"/>
    <property type="project" value="InterPro"/>
</dbReference>
<gene>
    <name evidence="2" type="ORF">BN7_3981</name>
</gene>
<dbReference type="GO" id="GO:0008081">
    <property type="term" value="F:phosphoric diester hydrolase activity"/>
    <property type="evidence" value="ECO:0007669"/>
    <property type="project" value="InterPro"/>
</dbReference>
<protein>
    <recommendedName>
        <fullName evidence="1">GP-PDE domain-containing protein</fullName>
    </recommendedName>
</protein>
<evidence type="ECO:0000259" key="1">
    <source>
        <dbReference type="PROSITE" id="PS51704"/>
    </source>
</evidence>
<dbReference type="PROSITE" id="PS51704">
    <property type="entry name" value="GP_PDE"/>
    <property type="match status" value="1"/>
</dbReference>
<sequence>MDLIVHYDQDSVEKYAENTLAAFQGAIDSGVDVLETDLHITLDGIIVINHDTTTGRVHDKDLVVSQTNLSDLKKLTNKQDSSQEFLTFKELTQWFTKQRNDIKIMLDIKPFNSKSIFAKILKDLLDIKDDLQFWNSRIIFGLWRLDFYEFGYTTGLLENFQIINIAISSEISKQFISYSQSVPKNYKLSAISILDVSSWSSDFKKFKKTVLDANNISLYLWTVNHPDDIKKAIQLGVGGIVTDDPVQVIAEIKTAISRGPNAIIYKEPSLLTFEGLKSNVIFYLFKLFELIVLNEVHTYKIVQLVLGYTVKYVINHSKREK</sequence>
<dbReference type="Proteomes" id="UP000009328">
    <property type="component" value="Unassembled WGS sequence"/>
</dbReference>
<dbReference type="InterPro" id="IPR030395">
    <property type="entry name" value="GP_PDE_dom"/>
</dbReference>
<dbReference type="SUPFAM" id="SSF51695">
    <property type="entry name" value="PLC-like phosphodiesterases"/>
    <property type="match status" value="1"/>
</dbReference>
<organism evidence="2 3">
    <name type="scientific">Wickerhamomyces ciferrii (strain ATCC 14091 / BCRC 22168 / CBS 111 / JCM 3599 / NBRC 0793 / NRRL Y-1031 F-60-10)</name>
    <name type="common">Yeast</name>
    <name type="synonym">Pichia ciferrii</name>
    <dbReference type="NCBI Taxonomy" id="1206466"/>
    <lineage>
        <taxon>Eukaryota</taxon>
        <taxon>Fungi</taxon>
        <taxon>Dikarya</taxon>
        <taxon>Ascomycota</taxon>
        <taxon>Saccharomycotina</taxon>
        <taxon>Saccharomycetes</taxon>
        <taxon>Phaffomycetales</taxon>
        <taxon>Wickerhamomycetaceae</taxon>
        <taxon>Wickerhamomyces</taxon>
    </lineage>
</organism>
<dbReference type="eggNOG" id="KOG2258">
    <property type="taxonomic scope" value="Eukaryota"/>
</dbReference>
<keyword evidence="3" id="KW-1185">Reference proteome</keyword>
<dbReference type="FunCoup" id="K0KQJ1">
    <property type="interactions" value="112"/>
</dbReference>
<dbReference type="EMBL" id="CAIF01000125">
    <property type="protein sequence ID" value="CCH44417.1"/>
    <property type="molecule type" value="Genomic_DNA"/>
</dbReference>
<feature type="domain" description="GP-PDE" evidence="1">
    <location>
        <begin position="1"/>
        <end position="252"/>
    </location>
</feature>
<dbReference type="PANTHER" id="PTHR43805">
    <property type="entry name" value="GLYCEROPHOSPHORYL DIESTER PHOSPHODIESTERASE"/>
    <property type="match status" value="1"/>
</dbReference>
<reference evidence="2 3" key="1">
    <citation type="journal article" date="2012" name="Eukaryot. Cell">
        <title>Draft genome sequence of Wickerhamomyces ciferrii NRRL Y-1031 F-60-10.</title>
        <authorList>
            <person name="Schneider J."/>
            <person name="Andrea H."/>
            <person name="Blom J."/>
            <person name="Jaenicke S."/>
            <person name="Ruckert C."/>
            <person name="Schorsch C."/>
            <person name="Szczepanowski R."/>
            <person name="Farwick M."/>
            <person name="Goesmann A."/>
            <person name="Puhler A."/>
            <person name="Schaffer S."/>
            <person name="Tauch A."/>
            <person name="Kohler T."/>
            <person name="Brinkrolf K."/>
        </authorList>
    </citation>
    <scope>NUCLEOTIDE SEQUENCE [LARGE SCALE GENOMIC DNA]</scope>
    <source>
        <strain evidence="3">ATCC 14091 / BCRC 22168 / CBS 111 / JCM 3599 / NBRC 0793 / NRRL Y-1031 F-60-10</strain>
    </source>
</reference>
<accession>K0KQJ1</accession>
<name>K0KQJ1_WICCF</name>
<dbReference type="PANTHER" id="PTHR43805:SF1">
    <property type="entry name" value="GP-PDE DOMAIN-CONTAINING PROTEIN"/>
    <property type="match status" value="1"/>
</dbReference>
<dbReference type="InParanoid" id="K0KQJ1"/>
<dbReference type="HOGENOM" id="CLU_030006_1_2_1"/>
<dbReference type="Pfam" id="PF03009">
    <property type="entry name" value="GDPD"/>
    <property type="match status" value="1"/>
</dbReference>